<evidence type="ECO:0000313" key="3">
    <source>
        <dbReference type="Proteomes" id="UP000479000"/>
    </source>
</evidence>
<reference evidence="2 3" key="1">
    <citation type="submission" date="2020-02" db="EMBL/GenBank/DDBJ databases">
        <authorList>
            <person name="Ferguson B K."/>
        </authorList>
    </citation>
    <scope>NUCLEOTIDE SEQUENCE [LARGE SCALE GENOMIC DNA]</scope>
</reference>
<feature type="compositionally biased region" description="Basic and acidic residues" evidence="1">
    <location>
        <begin position="13"/>
        <end position="24"/>
    </location>
</feature>
<sequence>MNAAAAAAAPAAESKKEEKKKAESEAESDDDMGFANFDLTKFCRIGKMVTMVTLSINVTNGDYSRPLTIRLLAVGGGMSMETVIKFIVFNTDATSTNHSNAFPDPPPTSNWIVCGLLSETFTLDSDGRQRLLMGGNKSDWLIS</sequence>
<evidence type="ECO:0000313" key="2">
    <source>
        <dbReference type="EMBL" id="CAA9993422.1"/>
    </source>
</evidence>
<name>A0A6H5FVZ0_9HEMI</name>
<evidence type="ECO:0000256" key="1">
    <source>
        <dbReference type="SAM" id="MobiDB-lite"/>
    </source>
</evidence>
<dbReference type="EMBL" id="CADCXU010000406">
    <property type="protein sequence ID" value="CAA9993422.1"/>
    <property type="molecule type" value="Genomic_DNA"/>
</dbReference>
<dbReference type="Proteomes" id="UP000479000">
    <property type="component" value="Unassembled WGS sequence"/>
</dbReference>
<protein>
    <submittedName>
        <fullName evidence="2">Uncharacterized protein</fullName>
    </submittedName>
</protein>
<proteinExistence type="predicted"/>
<keyword evidence="3" id="KW-1185">Reference proteome</keyword>
<accession>A0A6H5FVZ0</accession>
<feature type="compositionally biased region" description="Low complexity" evidence="1">
    <location>
        <begin position="1"/>
        <end position="12"/>
    </location>
</feature>
<dbReference type="AlphaFoldDB" id="A0A6H5FVZ0"/>
<organism evidence="2 3">
    <name type="scientific">Nesidiocoris tenuis</name>
    <dbReference type="NCBI Taxonomy" id="355587"/>
    <lineage>
        <taxon>Eukaryota</taxon>
        <taxon>Metazoa</taxon>
        <taxon>Ecdysozoa</taxon>
        <taxon>Arthropoda</taxon>
        <taxon>Hexapoda</taxon>
        <taxon>Insecta</taxon>
        <taxon>Pterygota</taxon>
        <taxon>Neoptera</taxon>
        <taxon>Paraneoptera</taxon>
        <taxon>Hemiptera</taxon>
        <taxon>Heteroptera</taxon>
        <taxon>Panheteroptera</taxon>
        <taxon>Cimicomorpha</taxon>
        <taxon>Miridae</taxon>
        <taxon>Dicyphina</taxon>
        <taxon>Nesidiocoris</taxon>
    </lineage>
</organism>
<gene>
    <name evidence="2" type="ORF">NTEN_LOCUS397</name>
</gene>
<feature type="region of interest" description="Disordered" evidence="1">
    <location>
        <begin position="1"/>
        <end position="27"/>
    </location>
</feature>